<dbReference type="Proteomes" id="UP001295740">
    <property type="component" value="Unassembled WGS sequence"/>
</dbReference>
<evidence type="ECO:0000313" key="2">
    <source>
        <dbReference type="Proteomes" id="UP001295740"/>
    </source>
</evidence>
<dbReference type="AlphaFoldDB" id="A0AAI8V5S7"/>
<organism evidence="1 2">
    <name type="scientific">Anthostomella pinea</name>
    <dbReference type="NCBI Taxonomy" id="933095"/>
    <lineage>
        <taxon>Eukaryota</taxon>
        <taxon>Fungi</taxon>
        <taxon>Dikarya</taxon>
        <taxon>Ascomycota</taxon>
        <taxon>Pezizomycotina</taxon>
        <taxon>Sordariomycetes</taxon>
        <taxon>Xylariomycetidae</taxon>
        <taxon>Xylariales</taxon>
        <taxon>Xylariaceae</taxon>
        <taxon>Anthostomella</taxon>
    </lineage>
</organism>
<protein>
    <submittedName>
        <fullName evidence="1">Uu.00g043560.m01.CDS01</fullName>
    </submittedName>
</protein>
<gene>
    <name evidence="1" type="ORF">KHLLAP_LOCUS1971</name>
</gene>
<evidence type="ECO:0000313" key="1">
    <source>
        <dbReference type="EMBL" id="CAJ2501503.1"/>
    </source>
</evidence>
<keyword evidence="2" id="KW-1185">Reference proteome</keyword>
<accession>A0AAI8V5S7</accession>
<reference evidence="1" key="1">
    <citation type="submission" date="2023-10" db="EMBL/GenBank/DDBJ databases">
        <authorList>
            <person name="Hackl T."/>
        </authorList>
    </citation>
    <scope>NUCLEOTIDE SEQUENCE</scope>
</reference>
<proteinExistence type="predicted"/>
<name>A0AAI8V5S7_9PEZI</name>
<sequence length="72" mass="8014">MWYATANIMLVEGVEAETSFGLKPIQVPPIVTVDSILRTVLRYAAAKIMLVEGSDGDLGVVEWWNTREVYEA</sequence>
<dbReference type="EMBL" id="CAUWAG010000003">
    <property type="protein sequence ID" value="CAJ2501503.1"/>
    <property type="molecule type" value="Genomic_DNA"/>
</dbReference>
<comment type="caution">
    <text evidence="1">The sequence shown here is derived from an EMBL/GenBank/DDBJ whole genome shotgun (WGS) entry which is preliminary data.</text>
</comment>